<gene>
    <name evidence="3" type="primary">LOC100185861</name>
</gene>
<dbReference type="Pfam" id="PF14912">
    <property type="entry name" value="THEG"/>
    <property type="match status" value="4"/>
</dbReference>
<evidence type="ECO:0000256" key="1">
    <source>
        <dbReference type="ARBA" id="ARBA00022737"/>
    </source>
</evidence>
<keyword evidence="1" id="KW-0677">Repeat</keyword>
<dbReference type="GeneTree" id="ENSGT00940000154630"/>
<dbReference type="GeneID" id="100185861"/>
<proteinExistence type="predicted"/>
<dbReference type="InParanoid" id="F6YJN9"/>
<dbReference type="InterPro" id="IPR042401">
    <property type="entry name" value="SPMAP2-like"/>
</dbReference>
<dbReference type="STRING" id="7719.ENSCINP00000003080"/>
<dbReference type="OrthoDB" id="25466at2759"/>
<dbReference type="AlphaFoldDB" id="F6YJN9"/>
<dbReference type="RefSeq" id="XP_009861409.1">
    <property type="nucleotide sequence ID" value="XM_009863107.3"/>
</dbReference>
<dbReference type="HOGENOM" id="CLU_061711_1_0_1"/>
<dbReference type="OMA" id="CENNCPI"/>
<dbReference type="InterPro" id="IPR006623">
    <property type="entry name" value="THEG"/>
</dbReference>
<dbReference type="SMART" id="SM00705">
    <property type="entry name" value="THEG"/>
    <property type="match status" value="7"/>
</dbReference>
<reference evidence="4" key="1">
    <citation type="journal article" date="2002" name="Science">
        <title>The draft genome of Ciona intestinalis: insights into chordate and vertebrate origins.</title>
        <authorList>
            <person name="Dehal P."/>
            <person name="Satou Y."/>
            <person name="Campbell R.K."/>
            <person name="Chapman J."/>
            <person name="Degnan B."/>
            <person name="De Tomaso A."/>
            <person name="Davidson B."/>
            <person name="Di Gregorio A."/>
            <person name="Gelpke M."/>
            <person name="Goodstein D.M."/>
            <person name="Harafuji N."/>
            <person name="Hastings K.E."/>
            <person name="Ho I."/>
            <person name="Hotta K."/>
            <person name="Huang W."/>
            <person name="Kawashima T."/>
            <person name="Lemaire P."/>
            <person name="Martinez D."/>
            <person name="Meinertzhagen I.A."/>
            <person name="Necula S."/>
            <person name="Nonaka M."/>
            <person name="Putnam N."/>
            <person name="Rash S."/>
            <person name="Saiga H."/>
            <person name="Satake M."/>
            <person name="Terry A."/>
            <person name="Yamada L."/>
            <person name="Wang H.G."/>
            <person name="Awazu S."/>
            <person name="Azumi K."/>
            <person name="Boore J."/>
            <person name="Branno M."/>
            <person name="Chin-Bow S."/>
            <person name="DeSantis R."/>
            <person name="Doyle S."/>
            <person name="Francino P."/>
            <person name="Keys D.N."/>
            <person name="Haga S."/>
            <person name="Hayashi H."/>
            <person name="Hino K."/>
            <person name="Imai K.S."/>
            <person name="Inaba K."/>
            <person name="Kano S."/>
            <person name="Kobayashi K."/>
            <person name="Kobayashi M."/>
            <person name="Lee B.I."/>
            <person name="Makabe K.W."/>
            <person name="Manohar C."/>
            <person name="Matassi G."/>
            <person name="Medina M."/>
            <person name="Mochizuki Y."/>
            <person name="Mount S."/>
            <person name="Morishita T."/>
            <person name="Miura S."/>
            <person name="Nakayama A."/>
            <person name="Nishizaka S."/>
            <person name="Nomoto H."/>
            <person name="Ohta F."/>
            <person name="Oishi K."/>
            <person name="Rigoutsos I."/>
            <person name="Sano M."/>
            <person name="Sasaki A."/>
            <person name="Sasakura Y."/>
            <person name="Shoguchi E."/>
            <person name="Shin-i T."/>
            <person name="Spagnuolo A."/>
            <person name="Stainier D."/>
            <person name="Suzuki M.M."/>
            <person name="Tassy O."/>
            <person name="Takatori N."/>
            <person name="Tokuoka M."/>
            <person name="Yagi K."/>
            <person name="Yoshizaki F."/>
            <person name="Wada S."/>
            <person name="Zhang C."/>
            <person name="Hyatt P.D."/>
            <person name="Larimer F."/>
            <person name="Detter C."/>
            <person name="Doggett N."/>
            <person name="Glavina T."/>
            <person name="Hawkins T."/>
            <person name="Richardson P."/>
            <person name="Lucas S."/>
            <person name="Kohara Y."/>
            <person name="Levine M."/>
            <person name="Satoh N."/>
            <person name="Rokhsar D.S."/>
        </authorList>
    </citation>
    <scope>NUCLEOTIDE SEQUENCE [LARGE SCALE GENOMIC DNA]</scope>
</reference>
<evidence type="ECO:0000313" key="3">
    <source>
        <dbReference type="Ensembl" id="ENSCINP00000003080.3"/>
    </source>
</evidence>
<organism evidence="3 4">
    <name type="scientific">Ciona intestinalis</name>
    <name type="common">Transparent sea squirt</name>
    <name type="synonym">Ascidia intestinalis</name>
    <dbReference type="NCBI Taxonomy" id="7719"/>
    <lineage>
        <taxon>Eukaryota</taxon>
        <taxon>Metazoa</taxon>
        <taxon>Chordata</taxon>
        <taxon>Tunicata</taxon>
        <taxon>Ascidiacea</taxon>
        <taxon>Phlebobranchia</taxon>
        <taxon>Cionidae</taxon>
        <taxon>Ciona</taxon>
    </lineage>
</organism>
<dbReference type="PANTHER" id="PTHR15901">
    <property type="entry name" value="TESTICULAR HAPLOID EXPRESSED GENE PROTEIN"/>
    <property type="match status" value="1"/>
</dbReference>
<accession>F6YJN9</accession>
<protein>
    <submittedName>
        <fullName evidence="3">Testicular haploid expressed gene protein-like</fullName>
    </submittedName>
</protein>
<name>F6YJN9_CIOIN</name>
<dbReference type="Proteomes" id="UP000008144">
    <property type="component" value="Unassembled WGS sequence"/>
</dbReference>
<reference evidence="3" key="3">
    <citation type="submission" date="2025-09" db="UniProtKB">
        <authorList>
            <consortium name="Ensembl"/>
        </authorList>
    </citation>
    <scope>IDENTIFICATION</scope>
</reference>
<feature type="compositionally biased region" description="Basic and acidic residues" evidence="2">
    <location>
        <begin position="209"/>
        <end position="220"/>
    </location>
</feature>
<dbReference type="PANTHER" id="PTHR15901:SF15">
    <property type="entry name" value="TESTICULAR HAPLOID EXPRESSED GENE PROTEIN-LIKE"/>
    <property type="match status" value="1"/>
</dbReference>
<accession>A0A1W3JNG3</accession>
<evidence type="ECO:0000313" key="4">
    <source>
        <dbReference type="Proteomes" id="UP000008144"/>
    </source>
</evidence>
<dbReference type="Ensembl" id="ENSCINT00000003080.3">
    <property type="protein sequence ID" value="ENSCINP00000003080.3"/>
    <property type="gene ID" value="ENSCING00000001557.3"/>
</dbReference>
<sequence>MTQISNAAPVSISQRILPTSAHGRHLPRGYSRQRILSLSKAKESKQVWLTSFGPKLYWGDQDMMWPISPQTLNARPTQRLMQLAASKRNFQFGTKQVNRPEFVYSCGRNSQIWEVNKSAMKATASDRSATLAQPKQAPPQYQEHRHNHQYSCGRVSPIWKVDQAALRCPSRPRTAQLAKPKQPHLLYVPNSEVETLIKPTALTGSCPERVSDLARPKSRGDGPFIDSRSPEDTIWKVQGAARAATASPRLLELSKCKGFADGYQSNRSVQWAVSRAAKKALAAERTSQLAAPIIRASMDHVQFNPDAFLVSPLAMKARCTPRLEELSHPIQR</sequence>
<reference evidence="3" key="2">
    <citation type="submission" date="2025-08" db="UniProtKB">
        <authorList>
            <consortium name="Ensembl"/>
        </authorList>
    </citation>
    <scope>IDENTIFICATION</scope>
</reference>
<keyword evidence="4" id="KW-1185">Reference proteome</keyword>
<evidence type="ECO:0000256" key="2">
    <source>
        <dbReference type="SAM" id="MobiDB-lite"/>
    </source>
</evidence>
<feature type="region of interest" description="Disordered" evidence="2">
    <location>
        <begin position="208"/>
        <end position="229"/>
    </location>
</feature>